<reference evidence="2" key="2">
    <citation type="journal article" date="2021" name="Genome Biol. Evol.">
        <title>Developing a high-quality reference genome for a parasitic bivalve with doubly uniparental inheritance (Bivalvia: Unionida).</title>
        <authorList>
            <person name="Smith C.H."/>
        </authorList>
    </citation>
    <scope>NUCLEOTIDE SEQUENCE</scope>
    <source>
        <strain evidence="2">CHS0354</strain>
        <tissue evidence="2">Mantle</tissue>
    </source>
</reference>
<evidence type="ECO:0000313" key="3">
    <source>
        <dbReference type="Proteomes" id="UP001195483"/>
    </source>
</evidence>
<protein>
    <submittedName>
        <fullName evidence="2">Uncharacterized protein</fullName>
    </submittedName>
</protein>
<proteinExistence type="predicted"/>
<feature type="region of interest" description="Disordered" evidence="1">
    <location>
        <begin position="1"/>
        <end position="23"/>
    </location>
</feature>
<reference evidence="2" key="1">
    <citation type="journal article" date="2021" name="Genome Biol. Evol.">
        <title>A High-Quality Reference Genome for a Parasitic Bivalve with Doubly Uniparental Inheritance (Bivalvia: Unionida).</title>
        <authorList>
            <person name="Smith C.H."/>
        </authorList>
    </citation>
    <scope>NUCLEOTIDE SEQUENCE</scope>
    <source>
        <strain evidence="2">CHS0354</strain>
    </source>
</reference>
<dbReference type="EMBL" id="JAEAOA010000326">
    <property type="protein sequence ID" value="KAK3591269.1"/>
    <property type="molecule type" value="Genomic_DNA"/>
</dbReference>
<evidence type="ECO:0000313" key="2">
    <source>
        <dbReference type="EMBL" id="KAK3591269.1"/>
    </source>
</evidence>
<organism evidence="2 3">
    <name type="scientific">Potamilus streckersoni</name>
    <dbReference type="NCBI Taxonomy" id="2493646"/>
    <lineage>
        <taxon>Eukaryota</taxon>
        <taxon>Metazoa</taxon>
        <taxon>Spiralia</taxon>
        <taxon>Lophotrochozoa</taxon>
        <taxon>Mollusca</taxon>
        <taxon>Bivalvia</taxon>
        <taxon>Autobranchia</taxon>
        <taxon>Heteroconchia</taxon>
        <taxon>Palaeoheterodonta</taxon>
        <taxon>Unionida</taxon>
        <taxon>Unionoidea</taxon>
        <taxon>Unionidae</taxon>
        <taxon>Ambleminae</taxon>
        <taxon>Lampsilini</taxon>
        <taxon>Potamilus</taxon>
    </lineage>
</organism>
<sequence length="84" mass="9811">MKQKINDKEISPAMNNYRPMKQNISDECTIREIKLGNRKQETDITTEWQYIPTDESNRNTESKKQTVNGYRVTLMVNKSSTIGK</sequence>
<dbReference type="AlphaFoldDB" id="A0AAE0VV93"/>
<evidence type="ECO:0000256" key="1">
    <source>
        <dbReference type="SAM" id="MobiDB-lite"/>
    </source>
</evidence>
<reference evidence="2" key="3">
    <citation type="submission" date="2023-05" db="EMBL/GenBank/DDBJ databases">
        <authorList>
            <person name="Smith C.H."/>
        </authorList>
    </citation>
    <scope>NUCLEOTIDE SEQUENCE</scope>
    <source>
        <strain evidence="2">CHS0354</strain>
        <tissue evidence="2">Mantle</tissue>
    </source>
</reference>
<name>A0AAE0VV93_9BIVA</name>
<keyword evidence="3" id="KW-1185">Reference proteome</keyword>
<gene>
    <name evidence="2" type="ORF">CHS0354_004315</name>
</gene>
<comment type="caution">
    <text evidence="2">The sequence shown here is derived from an EMBL/GenBank/DDBJ whole genome shotgun (WGS) entry which is preliminary data.</text>
</comment>
<accession>A0AAE0VV93</accession>
<feature type="compositionally biased region" description="Basic and acidic residues" evidence="1">
    <location>
        <begin position="1"/>
        <end position="10"/>
    </location>
</feature>
<dbReference type="Proteomes" id="UP001195483">
    <property type="component" value="Unassembled WGS sequence"/>
</dbReference>